<reference evidence="1 2" key="1">
    <citation type="submission" date="2024-07" db="EMBL/GenBank/DDBJ databases">
        <title>The genome sequence of type strain Sediminicola arcticus GDMCC 1.2805.</title>
        <authorList>
            <person name="Liu Y."/>
        </authorList>
    </citation>
    <scope>NUCLEOTIDE SEQUENCE [LARGE SCALE GENOMIC DNA]</scope>
    <source>
        <strain evidence="1 2">GDMCC 1.2805</strain>
    </source>
</reference>
<dbReference type="RefSeq" id="WP_354615995.1">
    <property type="nucleotide sequence ID" value="NZ_JBEXAE010000005.1"/>
</dbReference>
<organism evidence="1 2">
    <name type="scientific">Sediminicola arcticus</name>
    <dbReference type="NCBI Taxonomy" id="1574308"/>
    <lineage>
        <taxon>Bacteria</taxon>
        <taxon>Pseudomonadati</taxon>
        <taxon>Bacteroidota</taxon>
        <taxon>Flavobacteriia</taxon>
        <taxon>Flavobacteriales</taxon>
        <taxon>Flavobacteriaceae</taxon>
        <taxon>Sediminicola</taxon>
    </lineage>
</organism>
<evidence type="ECO:0000313" key="1">
    <source>
        <dbReference type="EMBL" id="MET6991455.1"/>
    </source>
</evidence>
<name>A0ABV2SY85_9FLAO</name>
<evidence type="ECO:0000313" key="2">
    <source>
        <dbReference type="Proteomes" id="UP001549799"/>
    </source>
</evidence>
<accession>A0ABV2SY85</accession>
<proteinExistence type="predicted"/>
<comment type="caution">
    <text evidence="1">The sequence shown here is derived from an EMBL/GenBank/DDBJ whole genome shotgun (WGS) entry which is preliminary data.</text>
</comment>
<dbReference type="Proteomes" id="UP001549799">
    <property type="component" value="Unassembled WGS sequence"/>
</dbReference>
<protein>
    <recommendedName>
        <fullName evidence="3">DUF1735 domain-containing protein</fullName>
    </recommendedName>
</protein>
<keyword evidence="2" id="KW-1185">Reference proteome</keyword>
<evidence type="ECO:0008006" key="3">
    <source>
        <dbReference type="Google" id="ProtNLM"/>
    </source>
</evidence>
<gene>
    <name evidence="1" type="ORF">ABXZ36_12445</name>
</gene>
<sequence>MKKYILILFASVFAFTSCEEELLVYDNVDGQTLVAFASNSYNLEVQVDGTGTLSIPVNASTISTTDRNFTVSVIGEETTTDPTSYSFDSSVTIPANSYEGTLVINGQDNNVEIEAKFLVLRLAGDAGVLVGPDVNVRVYQVCPVDETFFTGRYEVTIVNPGVFGAGTFGVDGVIVDLAASGFNRTFTANYFADSRFRRTFTLTLTCNQIVVPRLDMAVGCGGNSVNLVTGPPSGTNGVFDSTDDTSFTVNLTDNVDSDCGGSPVQASYIFTKI</sequence>
<dbReference type="EMBL" id="JBEXAE010000005">
    <property type="protein sequence ID" value="MET6991455.1"/>
    <property type="molecule type" value="Genomic_DNA"/>
</dbReference>
<dbReference type="PROSITE" id="PS51257">
    <property type="entry name" value="PROKAR_LIPOPROTEIN"/>
    <property type="match status" value="1"/>
</dbReference>